<dbReference type="Gene3D" id="3.90.1200.10">
    <property type="match status" value="1"/>
</dbReference>
<dbReference type="EMBL" id="MCFA01000164">
    <property type="protein sequence ID" value="ORY01891.1"/>
    <property type="molecule type" value="Genomic_DNA"/>
</dbReference>
<organism evidence="1 2">
    <name type="scientific">Clohesyomyces aquaticus</name>
    <dbReference type="NCBI Taxonomy" id="1231657"/>
    <lineage>
        <taxon>Eukaryota</taxon>
        <taxon>Fungi</taxon>
        <taxon>Dikarya</taxon>
        <taxon>Ascomycota</taxon>
        <taxon>Pezizomycotina</taxon>
        <taxon>Dothideomycetes</taxon>
        <taxon>Pleosporomycetidae</taxon>
        <taxon>Pleosporales</taxon>
        <taxon>Lindgomycetaceae</taxon>
        <taxon>Clohesyomyces</taxon>
    </lineage>
</organism>
<dbReference type="InterPro" id="IPR011009">
    <property type="entry name" value="Kinase-like_dom_sf"/>
</dbReference>
<dbReference type="PANTHER" id="PTHR21310">
    <property type="entry name" value="AMINOGLYCOSIDE PHOSPHOTRANSFERASE-RELATED-RELATED"/>
    <property type="match status" value="1"/>
</dbReference>
<dbReference type="PANTHER" id="PTHR21310:SF15">
    <property type="entry name" value="AMINOGLYCOSIDE PHOSPHOTRANSFERASE DOMAIN-CONTAINING PROTEIN"/>
    <property type="match status" value="1"/>
</dbReference>
<keyword evidence="2" id="KW-1185">Reference proteome</keyword>
<sequence length="255" mass="29725">MDEQWRSHERQYTLTESTFIKSELPEDALPTSRITGRKVYPRWSRERLENEAATLKFIASTTCIPVPKFLDLYEENGLLHLKTERAAGCTLERLASNTATRHVDKCMEQFILPELRKLQHHTTGSVDARLPLIPPSRITYRDKRPSWSRKTSHNEDFVFCHNDLGQHNIFVDPETFNITAIIDWEFAGYYTTEFEYPLWLKPYNEQGNDHLQTDDLIKFLDSAANSPKILPPLENPHRLSETEFDRSGIPTCLYI</sequence>
<dbReference type="InterPro" id="IPR051678">
    <property type="entry name" value="AGP_Transferase"/>
</dbReference>
<comment type="caution">
    <text evidence="1">The sequence shown here is derived from an EMBL/GenBank/DDBJ whole genome shotgun (WGS) entry which is preliminary data.</text>
</comment>
<accession>A0A1Y1YV63</accession>
<protein>
    <submittedName>
        <fullName evidence="1">Kinase-like domain-containing protein</fullName>
    </submittedName>
</protein>
<dbReference type="Proteomes" id="UP000193144">
    <property type="component" value="Unassembled WGS sequence"/>
</dbReference>
<keyword evidence="1" id="KW-0418">Kinase</keyword>
<dbReference type="STRING" id="1231657.A0A1Y1YV63"/>
<name>A0A1Y1YV63_9PLEO</name>
<reference evidence="1 2" key="1">
    <citation type="submission" date="2016-07" db="EMBL/GenBank/DDBJ databases">
        <title>Pervasive Adenine N6-methylation of Active Genes in Fungi.</title>
        <authorList>
            <consortium name="DOE Joint Genome Institute"/>
            <person name="Mondo S.J."/>
            <person name="Dannebaum R.O."/>
            <person name="Kuo R.C."/>
            <person name="Labutti K."/>
            <person name="Haridas S."/>
            <person name="Kuo A."/>
            <person name="Salamov A."/>
            <person name="Ahrendt S.R."/>
            <person name="Lipzen A."/>
            <person name="Sullivan W."/>
            <person name="Andreopoulos W.B."/>
            <person name="Clum A."/>
            <person name="Lindquist E."/>
            <person name="Daum C."/>
            <person name="Ramamoorthy G.K."/>
            <person name="Gryganskyi A."/>
            <person name="Culley D."/>
            <person name="Magnuson J.K."/>
            <person name="James T.Y."/>
            <person name="O'Malley M.A."/>
            <person name="Stajich J.E."/>
            <person name="Spatafora J.W."/>
            <person name="Visel A."/>
            <person name="Grigoriev I.V."/>
        </authorList>
    </citation>
    <scope>NUCLEOTIDE SEQUENCE [LARGE SCALE GENOMIC DNA]</scope>
    <source>
        <strain evidence="1 2">CBS 115471</strain>
    </source>
</reference>
<evidence type="ECO:0000313" key="1">
    <source>
        <dbReference type="EMBL" id="ORY01891.1"/>
    </source>
</evidence>
<dbReference type="SUPFAM" id="SSF56112">
    <property type="entry name" value="Protein kinase-like (PK-like)"/>
    <property type="match status" value="1"/>
</dbReference>
<dbReference type="AlphaFoldDB" id="A0A1Y1YV63"/>
<evidence type="ECO:0000313" key="2">
    <source>
        <dbReference type="Proteomes" id="UP000193144"/>
    </source>
</evidence>
<dbReference type="CDD" id="cd05120">
    <property type="entry name" value="APH_ChoK_like"/>
    <property type="match status" value="1"/>
</dbReference>
<dbReference type="GO" id="GO:0016301">
    <property type="term" value="F:kinase activity"/>
    <property type="evidence" value="ECO:0007669"/>
    <property type="project" value="UniProtKB-KW"/>
</dbReference>
<dbReference type="OrthoDB" id="2906425at2759"/>
<keyword evidence="1" id="KW-0808">Transferase</keyword>
<dbReference type="Pfam" id="PF01633">
    <property type="entry name" value="Choline_kinase"/>
    <property type="match status" value="1"/>
</dbReference>
<proteinExistence type="predicted"/>
<gene>
    <name evidence="1" type="ORF">BCR34DRAFT_605749</name>
</gene>